<dbReference type="SUPFAM" id="SSF55961">
    <property type="entry name" value="Bet v1-like"/>
    <property type="match status" value="1"/>
</dbReference>
<comment type="caution">
    <text evidence="3">The sequence shown here is derived from an EMBL/GenBank/DDBJ whole genome shotgun (WGS) entry which is preliminary data.</text>
</comment>
<dbReference type="Proteomes" id="UP000035065">
    <property type="component" value="Unassembled WGS sequence"/>
</dbReference>
<organism evidence="3 4">
    <name type="scientific">Gordonia neofelifaecis NRRL B-59395</name>
    <dbReference type="NCBI Taxonomy" id="644548"/>
    <lineage>
        <taxon>Bacteria</taxon>
        <taxon>Bacillati</taxon>
        <taxon>Actinomycetota</taxon>
        <taxon>Actinomycetes</taxon>
        <taxon>Mycobacteriales</taxon>
        <taxon>Gordoniaceae</taxon>
        <taxon>Gordonia</taxon>
    </lineage>
</organism>
<dbReference type="STRING" id="644548.SCNU_12387"/>
<evidence type="ECO:0000256" key="1">
    <source>
        <dbReference type="ARBA" id="ARBA00006817"/>
    </source>
</evidence>
<gene>
    <name evidence="3" type="ORF">SCNU_12387</name>
</gene>
<evidence type="ECO:0000313" key="4">
    <source>
        <dbReference type="Proteomes" id="UP000035065"/>
    </source>
</evidence>
<evidence type="ECO:0000259" key="2">
    <source>
        <dbReference type="Pfam" id="PF08327"/>
    </source>
</evidence>
<dbReference type="eggNOG" id="COG3832">
    <property type="taxonomic scope" value="Bacteria"/>
</dbReference>
<dbReference type="RefSeq" id="WP_009679694.1">
    <property type="nucleotide sequence ID" value="NZ_AEUD01000010.1"/>
</dbReference>
<accession>F1YKP4</accession>
<keyword evidence="4" id="KW-1185">Reference proteome</keyword>
<reference evidence="3 4" key="1">
    <citation type="journal article" date="2011" name="J. Bacteriol.">
        <title>Draft Genome Sequence of Gordonia neofelifaecis NRRL B-59395, a Cholesterol-Degrading Actinomycete.</title>
        <authorList>
            <person name="Ge F."/>
            <person name="Li W."/>
            <person name="Chen G."/>
            <person name="Liu Y."/>
            <person name="Zhang G."/>
            <person name="Yong B."/>
            <person name="Wang Q."/>
            <person name="Wang N."/>
            <person name="Huang Z."/>
            <person name="Li W."/>
            <person name="Wang J."/>
            <person name="Wu C."/>
            <person name="Xie Q."/>
            <person name="Liu G."/>
        </authorList>
    </citation>
    <scope>NUCLEOTIDE SEQUENCE [LARGE SCALE GENOMIC DNA]</scope>
    <source>
        <strain evidence="3 4">NRRL B-59395</strain>
    </source>
</reference>
<evidence type="ECO:0000313" key="3">
    <source>
        <dbReference type="EMBL" id="EGD54688.1"/>
    </source>
</evidence>
<dbReference type="EMBL" id="AEUD01000010">
    <property type="protein sequence ID" value="EGD54688.1"/>
    <property type="molecule type" value="Genomic_DNA"/>
</dbReference>
<dbReference type="OrthoDB" id="5185819at2"/>
<proteinExistence type="inferred from homology"/>
<feature type="domain" description="Activator of Hsp90 ATPase homologue 1/2-like C-terminal" evidence="2">
    <location>
        <begin position="28"/>
        <end position="157"/>
    </location>
</feature>
<comment type="similarity">
    <text evidence="1">Belongs to the AHA1 family.</text>
</comment>
<dbReference type="InterPro" id="IPR013538">
    <property type="entry name" value="ASHA1/2-like_C"/>
</dbReference>
<dbReference type="Pfam" id="PF08327">
    <property type="entry name" value="AHSA1"/>
    <property type="match status" value="1"/>
</dbReference>
<dbReference type="AlphaFoldDB" id="F1YKP4"/>
<sequence>MNTDTYAEATIEADPALPIIRIVRDFRATPAQLAKAHLDPDLFMRWVGPDAITSRSLVWDARSGGEWRYVSEHDGQEFGFRGCFHTVADDRIVQTFTFEGMPDDVSLETLRFVDLGDGRTRLEAQSLCDSIESRDAWLRSGMEVGVHEGYAKLDRLLADGEVAA</sequence>
<dbReference type="Gene3D" id="3.30.530.20">
    <property type="match status" value="1"/>
</dbReference>
<name>F1YKP4_9ACTN</name>
<dbReference type="InterPro" id="IPR023393">
    <property type="entry name" value="START-like_dom_sf"/>
</dbReference>
<protein>
    <submittedName>
        <fullName evidence="3">Activator of Hsp90 ATPase 1 family protein</fullName>
    </submittedName>
</protein>